<dbReference type="AlphaFoldDB" id="A0A7S1I668"/>
<accession>A0A7S1I668</accession>
<organism evidence="1">
    <name type="scientific">Eutreptiella gymnastica</name>
    <dbReference type="NCBI Taxonomy" id="73025"/>
    <lineage>
        <taxon>Eukaryota</taxon>
        <taxon>Discoba</taxon>
        <taxon>Euglenozoa</taxon>
        <taxon>Euglenida</taxon>
        <taxon>Spirocuta</taxon>
        <taxon>Euglenophyceae</taxon>
        <taxon>Eutreptiales</taxon>
        <taxon>Eutreptiaceae</taxon>
        <taxon>Eutreptiella</taxon>
    </lineage>
</organism>
<gene>
    <name evidence="1" type="ORF">EGYM00392_LOCUS13409</name>
</gene>
<sequence>MEHVLRNSYSMTVNQAIRLKYTHRPAAPQGIKMQNQLPLPSPYPLPPPSSNAARCISRNQWDVTMCDHETHSSHPGGNAAQCILCNKWDVPTCDYEAGDSDLP</sequence>
<name>A0A7S1I668_9EUGL</name>
<dbReference type="EMBL" id="HBGA01036771">
    <property type="protein sequence ID" value="CAD9002325.1"/>
    <property type="molecule type" value="Transcribed_RNA"/>
</dbReference>
<proteinExistence type="predicted"/>
<evidence type="ECO:0000313" key="1">
    <source>
        <dbReference type="EMBL" id="CAD9002325.1"/>
    </source>
</evidence>
<protein>
    <submittedName>
        <fullName evidence="1">Uncharacterized protein</fullName>
    </submittedName>
</protein>
<reference evidence="1" key="1">
    <citation type="submission" date="2021-01" db="EMBL/GenBank/DDBJ databases">
        <authorList>
            <person name="Corre E."/>
            <person name="Pelletier E."/>
            <person name="Niang G."/>
            <person name="Scheremetjew M."/>
            <person name="Finn R."/>
            <person name="Kale V."/>
            <person name="Holt S."/>
            <person name="Cochrane G."/>
            <person name="Meng A."/>
            <person name="Brown T."/>
            <person name="Cohen L."/>
        </authorList>
    </citation>
    <scope>NUCLEOTIDE SEQUENCE</scope>
    <source>
        <strain evidence="1">NIES-381</strain>
    </source>
</reference>